<evidence type="ECO:0000313" key="2">
    <source>
        <dbReference type="EMBL" id="RJL31899.1"/>
    </source>
</evidence>
<protein>
    <submittedName>
        <fullName evidence="2">Uncharacterized protein</fullName>
    </submittedName>
</protein>
<sequence length="317" mass="34624">MYANSDHYRVVVMSDMTDIESARRAAGASLQYFWEATEYGTLDDLEDEDEDEVRDACAAIQEAVPDDPTSAVCLTVLALGKLRAHLNEVSDGGEDHFESQYDPPAGLDEDDELGQELAGEVVEAARHALGLQPDDNLAAFSLACALHWLGEDESAAAAYREALRIDPHDDIARARVEELEDVVLPDPPARITTRHPYGFHLLEMTRLVGHSGGAKGQVWLLNDASAVRSAAEDYLAEWLDGRGQGLDEDFGVWTHVPGGQSGGTELAEVLRQDPAGGPALDWSRVFLPSLAHGRLPAGHPVRWLGRLHFFGRTEHDD</sequence>
<dbReference type="InterPro" id="IPR019734">
    <property type="entry name" value="TPR_rpt"/>
</dbReference>
<dbReference type="Proteomes" id="UP000265768">
    <property type="component" value="Unassembled WGS sequence"/>
</dbReference>
<organism evidence="2 3">
    <name type="scientific">Bailinhaonella thermotolerans</name>
    <dbReference type="NCBI Taxonomy" id="1070861"/>
    <lineage>
        <taxon>Bacteria</taxon>
        <taxon>Bacillati</taxon>
        <taxon>Actinomycetota</taxon>
        <taxon>Actinomycetes</taxon>
        <taxon>Streptosporangiales</taxon>
        <taxon>Streptosporangiaceae</taxon>
        <taxon>Bailinhaonella</taxon>
    </lineage>
</organism>
<dbReference type="EMBL" id="QZEY01000005">
    <property type="protein sequence ID" value="RJL31899.1"/>
    <property type="molecule type" value="Genomic_DNA"/>
</dbReference>
<keyword evidence="3" id="KW-1185">Reference proteome</keyword>
<dbReference type="Gene3D" id="1.25.40.10">
    <property type="entry name" value="Tetratricopeptide repeat domain"/>
    <property type="match status" value="1"/>
</dbReference>
<dbReference type="PROSITE" id="PS50005">
    <property type="entry name" value="TPR"/>
    <property type="match status" value="1"/>
</dbReference>
<proteinExistence type="predicted"/>
<comment type="caution">
    <text evidence="2">The sequence shown here is derived from an EMBL/GenBank/DDBJ whole genome shotgun (WGS) entry which is preliminary data.</text>
</comment>
<gene>
    <name evidence="2" type="ORF">D5H75_15700</name>
</gene>
<reference evidence="2 3" key="1">
    <citation type="submission" date="2018-09" db="EMBL/GenBank/DDBJ databases">
        <title>YIM 75507 draft genome.</title>
        <authorList>
            <person name="Tang S."/>
            <person name="Feng Y."/>
        </authorList>
    </citation>
    <scope>NUCLEOTIDE SEQUENCE [LARGE SCALE GENOMIC DNA]</scope>
    <source>
        <strain evidence="2 3">YIM 75507</strain>
    </source>
</reference>
<evidence type="ECO:0000256" key="1">
    <source>
        <dbReference type="PROSITE-ProRule" id="PRU00339"/>
    </source>
</evidence>
<keyword evidence="1" id="KW-0802">TPR repeat</keyword>
<dbReference type="SUPFAM" id="SSF48452">
    <property type="entry name" value="TPR-like"/>
    <property type="match status" value="1"/>
</dbReference>
<name>A0A3A4ATG2_9ACTN</name>
<evidence type="ECO:0000313" key="3">
    <source>
        <dbReference type="Proteomes" id="UP000265768"/>
    </source>
</evidence>
<feature type="repeat" description="TPR" evidence="1">
    <location>
        <begin position="136"/>
        <end position="169"/>
    </location>
</feature>
<dbReference type="InterPro" id="IPR011990">
    <property type="entry name" value="TPR-like_helical_dom_sf"/>
</dbReference>
<dbReference type="AlphaFoldDB" id="A0A3A4ATG2"/>
<accession>A0A3A4ATG2</accession>